<accession>A0A5J4SMX2</accession>
<dbReference type="EMBL" id="SNRW01040113">
    <property type="protein sequence ID" value="KAA6346545.1"/>
    <property type="molecule type" value="Genomic_DNA"/>
</dbReference>
<gene>
    <name evidence="1" type="ORF">EZS28_052085</name>
</gene>
<comment type="caution">
    <text evidence="1">The sequence shown here is derived from an EMBL/GenBank/DDBJ whole genome shotgun (WGS) entry which is preliminary data.</text>
</comment>
<sequence>SSEKPKIWKTVEIPGKSIIEIRDQHSISVKVAVATQEAVQNSFYAIASDKPVLGSLRYEYKVETISATAQQTLREVQNADGRNKAIAAGRVGPKQVISQQTQKQMNKNIKSVFDNKSQQQSIGRERSITFLNRDRGKIDFDFPQST</sequence>
<evidence type="ECO:0000313" key="2">
    <source>
        <dbReference type="Proteomes" id="UP000324800"/>
    </source>
</evidence>
<dbReference type="Proteomes" id="UP000324800">
    <property type="component" value="Unassembled WGS sequence"/>
</dbReference>
<feature type="non-terminal residue" evidence="1">
    <location>
        <position position="1"/>
    </location>
</feature>
<protein>
    <submittedName>
        <fullName evidence="1">Uncharacterized protein</fullName>
    </submittedName>
</protein>
<name>A0A5J4SMX2_9EUKA</name>
<dbReference type="AlphaFoldDB" id="A0A5J4SMX2"/>
<proteinExistence type="predicted"/>
<reference evidence="1 2" key="1">
    <citation type="submission" date="2019-03" db="EMBL/GenBank/DDBJ databases">
        <title>Single cell metagenomics reveals metabolic interactions within the superorganism composed of flagellate Streblomastix strix and complex community of Bacteroidetes bacteria on its surface.</title>
        <authorList>
            <person name="Treitli S.C."/>
            <person name="Kolisko M."/>
            <person name="Husnik F."/>
            <person name="Keeling P."/>
            <person name="Hampl V."/>
        </authorList>
    </citation>
    <scope>NUCLEOTIDE SEQUENCE [LARGE SCALE GENOMIC DNA]</scope>
    <source>
        <strain evidence="1">ST1C</strain>
    </source>
</reference>
<organism evidence="1 2">
    <name type="scientific">Streblomastix strix</name>
    <dbReference type="NCBI Taxonomy" id="222440"/>
    <lineage>
        <taxon>Eukaryota</taxon>
        <taxon>Metamonada</taxon>
        <taxon>Preaxostyla</taxon>
        <taxon>Oxymonadida</taxon>
        <taxon>Streblomastigidae</taxon>
        <taxon>Streblomastix</taxon>
    </lineage>
</organism>
<evidence type="ECO:0000313" key="1">
    <source>
        <dbReference type="EMBL" id="KAA6346545.1"/>
    </source>
</evidence>